<evidence type="ECO:0000313" key="2">
    <source>
        <dbReference type="Proteomes" id="UP000198287"/>
    </source>
</evidence>
<dbReference type="AlphaFoldDB" id="A0A226CXH3"/>
<comment type="caution">
    <text evidence="1">The sequence shown here is derived from an EMBL/GenBank/DDBJ whole genome shotgun (WGS) entry which is preliminary data.</text>
</comment>
<protein>
    <submittedName>
        <fullName evidence="1">Uncharacterized protein</fullName>
    </submittedName>
</protein>
<keyword evidence="2" id="KW-1185">Reference proteome</keyword>
<dbReference type="Proteomes" id="UP000198287">
    <property type="component" value="Unassembled WGS sequence"/>
</dbReference>
<evidence type="ECO:0000313" key="1">
    <source>
        <dbReference type="EMBL" id="OXA37111.1"/>
    </source>
</evidence>
<accession>A0A226CXH3</accession>
<gene>
    <name evidence="1" type="ORF">Fcan01_28104</name>
</gene>
<sequence length="302" mass="34488">MFIVRATEALILIPTAFSLILGGYLQENRKELRFWQFNETMRVTSIVAGDSKVKYFPGDDWRIVWQEEIDQNRFSCASVAIAFMNHMEAPHSTAVLLDATTVVVPGVGFHGTSDIWFLGPTYLFLPRAPLHPTVITVKQNYTFLEVDKRHHSITSPTHTERRQISRFSSPARHNLPNFGFLYAPEFDLHRIGATVTSCQNISKGAFINSSNFCTKLEVLDPEGGDEKGKNRPLLDWREKPSPKKLEDGMLHKVNNSYAIFCQNWESTLLLEETYMFAGFSILQMVQGSDRYFVLDRGLLNYL</sequence>
<proteinExistence type="predicted"/>
<organism evidence="1 2">
    <name type="scientific">Folsomia candida</name>
    <name type="common">Springtail</name>
    <dbReference type="NCBI Taxonomy" id="158441"/>
    <lineage>
        <taxon>Eukaryota</taxon>
        <taxon>Metazoa</taxon>
        <taxon>Ecdysozoa</taxon>
        <taxon>Arthropoda</taxon>
        <taxon>Hexapoda</taxon>
        <taxon>Collembola</taxon>
        <taxon>Entomobryomorpha</taxon>
        <taxon>Isotomoidea</taxon>
        <taxon>Isotomidae</taxon>
        <taxon>Proisotominae</taxon>
        <taxon>Folsomia</taxon>
    </lineage>
</organism>
<name>A0A226CXH3_FOLCA</name>
<reference evidence="1 2" key="1">
    <citation type="submission" date="2015-12" db="EMBL/GenBank/DDBJ databases">
        <title>The genome of Folsomia candida.</title>
        <authorList>
            <person name="Faddeeva A."/>
            <person name="Derks M.F."/>
            <person name="Anvar Y."/>
            <person name="Smit S."/>
            <person name="Van Straalen N."/>
            <person name="Roelofs D."/>
        </authorList>
    </citation>
    <scope>NUCLEOTIDE SEQUENCE [LARGE SCALE GENOMIC DNA]</scope>
    <source>
        <strain evidence="1 2">VU population</strain>
        <tissue evidence="1">Whole body</tissue>
    </source>
</reference>
<dbReference type="EMBL" id="LNIX01000064">
    <property type="protein sequence ID" value="OXA37111.1"/>
    <property type="molecule type" value="Genomic_DNA"/>
</dbReference>